<sequence length="83" mass="9484">MSWNVWTVGLMLMGIAVFVWAMWGIRDDLREGRERPPFVLPYIRGEGAVEVPRSTTHGLHRAGRARHRLPARIAFGDGRFGLR</sequence>
<keyword evidence="1" id="KW-0472">Membrane</keyword>
<keyword evidence="1" id="KW-0812">Transmembrane</keyword>
<evidence type="ECO:0000256" key="1">
    <source>
        <dbReference type="SAM" id="Phobius"/>
    </source>
</evidence>
<dbReference type="Proteomes" id="UP000255467">
    <property type="component" value="Unassembled WGS sequence"/>
</dbReference>
<proteinExistence type="predicted"/>
<evidence type="ECO:0000313" key="2">
    <source>
        <dbReference type="EMBL" id="SUA49016.1"/>
    </source>
</evidence>
<gene>
    <name evidence="2" type="ORF">NCTC1934_00015</name>
</gene>
<keyword evidence="1" id="KW-1133">Transmembrane helix</keyword>
<keyword evidence="3" id="KW-1185">Reference proteome</keyword>
<name>A0A378X5Y2_9NOCA</name>
<accession>A0A378X5Y2</accession>
<evidence type="ECO:0000313" key="3">
    <source>
        <dbReference type="Proteomes" id="UP000255467"/>
    </source>
</evidence>
<organism evidence="2 3">
    <name type="scientific">Nocardia otitidiscaviarum</name>
    <dbReference type="NCBI Taxonomy" id="1823"/>
    <lineage>
        <taxon>Bacteria</taxon>
        <taxon>Bacillati</taxon>
        <taxon>Actinomycetota</taxon>
        <taxon>Actinomycetes</taxon>
        <taxon>Mycobacteriales</taxon>
        <taxon>Nocardiaceae</taxon>
        <taxon>Nocardia</taxon>
    </lineage>
</organism>
<dbReference type="AlphaFoldDB" id="A0A378X5Y2"/>
<reference evidence="2 3" key="1">
    <citation type="submission" date="2018-06" db="EMBL/GenBank/DDBJ databases">
        <authorList>
            <consortium name="Pathogen Informatics"/>
            <person name="Doyle S."/>
        </authorList>
    </citation>
    <scope>NUCLEOTIDE SEQUENCE [LARGE SCALE GENOMIC DNA]</scope>
    <source>
        <strain evidence="2 3">NCTC1934</strain>
    </source>
</reference>
<feature type="transmembrane region" description="Helical" evidence="1">
    <location>
        <begin position="6"/>
        <end position="25"/>
    </location>
</feature>
<dbReference type="EMBL" id="UGRY01000001">
    <property type="protein sequence ID" value="SUA49016.1"/>
    <property type="molecule type" value="Genomic_DNA"/>
</dbReference>
<dbReference type="STRING" id="1406858.GCA_000710895_04047"/>
<protein>
    <submittedName>
        <fullName evidence="2">Uncharacterized protein</fullName>
    </submittedName>
</protein>